<dbReference type="PANTHER" id="PTHR48090:SF8">
    <property type="entry name" value="GLYCOSYLTRANSFERASE CSBB-RELATED"/>
    <property type="match status" value="1"/>
</dbReference>
<accession>U3Q0D3</accession>
<keyword evidence="1" id="KW-0812">Transmembrane</keyword>
<dbReference type="AlphaFoldDB" id="U3Q0D3"/>
<dbReference type="InterPro" id="IPR001173">
    <property type="entry name" value="Glyco_trans_2-like"/>
</dbReference>
<evidence type="ECO:0000259" key="2">
    <source>
        <dbReference type="Pfam" id="PF00535"/>
    </source>
</evidence>
<dbReference type="Gene3D" id="3.90.550.10">
    <property type="entry name" value="Spore Coat Polysaccharide Biosynthesis Protein SpsA, Chain A"/>
    <property type="match status" value="1"/>
</dbReference>
<dbReference type="SMR" id="U3Q0D3"/>
<gene>
    <name evidence="3" type="primary">lgmA</name>
</gene>
<proteinExistence type="predicted"/>
<reference evidence="3" key="1">
    <citation type="submission" date="2013-06" db="EMBL/GenBank/DDBJ databases">
        <title>Following up the Bordetella LPS saga: Complete Bordetella avium, B. hinzii and B. trematum lipid A structures supported by sequence analyses.</title>
        <authorList>
            <person name="Novikov A."/>
            <person name="Shah N.R."/>
            <person name="AlBitar-Nehme S."/>
            <person name="Basheer S.M."/>
            <person name="Trento I."/>
            <person name="Tirsoaga A."/>
            <person name="Moksa M."/>
            <person name="Hirst M."/>
            <person name="Perry M.B."/>
            <person name="Elhamidi A."/>
            <person name="Fernandez R.C."/>
            <person name="Caroff M."/>
        </authorList>
    </citation>
    <scope>NUCLEOTIDE SEQUENCE</scope>
    <source>
        <strain evidence="3">ATCC 5086</strain>
    </source>
</reference>
<feature type="domain" description="Glycosyltransferase 2-like" evidence="2">
    <location>
        <begin position="41"/>
        <end position="200"/>
    </location>
</feature>
<dbReference type="EMBL" id="KF214913">
    <property type="protein sequence ID" value="AGW82180.1"/>
    <property type="molecule type" value="Genomic_DNA"/>
</dbReference>
<evidence type="ECO:0000313" key="3">
    <source>
        <dbReference type="EMBL" id="AGW82180.1"/>
    </source>
</evidence>
<sequence length="352" mass="39182">MQAEFRSRALPAPLPAPLPTSEAAFEVAAETRSFYVEAQISCIVPCLNEADNLCVLLPALRNRLESLCSAWEIIVIDDGSTDNTAELMANWSGLDGFRYIQLARNFGKEAAISAGLEAADGDVVICLDADMQHPPALIEEMLRRWQAGSEMVYAVRRNRDDEGYFKRLGSDWFYRLLSGSRVDVPAGAGDFRLMDRRVVNALVALPERTRFMKGLYAWVGFKCEPLPYTPDSRMHGQSHFRPMKLIGLAMDGLTAFTTWPLRVVSMMGLVFALMSMVYGAYLVGAYFLDGNPVSGWTTIVTALLFFAGINLLSLGVVGEYVARIFDEVKGRPLYITRQRRGRARAARKANKK</sequence>
<feature type="transmembrane region" description="Helical" evidence="1">
    <location>
        <begin position="299"/>
        <end position="322"/>
    </location>
</feature>
<dbReference type="GO" id="GO:0005886">
    <property type="term" value="C:plasma membrane"/>
    <property type="evidence" value="ECO:0007669"/>
    <property type="project" value="TreeGrafter"/>
</dbReference>
<keyword evidence="1" id="KW-1133">Transmembrane helix</keyword>
<dbReference type="PANTHER" id="PTHR48090">
    <property type="entry name" value="UNDECAPRENYL-PHOSPHATE 4-DEOXY-4-FORMAMIDO-L-ARABINOSE TRANSFERASE-RELATED"/>
    <property type="match status" value="1"/>
</dbReference>
<dbReference type="Pfam" id="PF00535">
    <property type="entry name" value="Glycos_transf_2"/>
    <property type="match status" value="1"/>
</dbReference>
<dbReference type="CDD" id="cd04187">
    <property type="entry name" value="DPM1_like_bac"/>
    <property type="match status" value="1"/>
</dbReference>
<evidence type="ECO:0000256" key="1">
    <source>
        <dbReference type="SAM" id="Phobius"/>
    </source>
</evidence>
<organism evidence="3">
    <name type="scientific">Bordetella avium</name>
    <dbReference type="NCBI Taxonomy" id="521"/>
    <lineage>
        <taxon>Bacteria</taxon>
        <taxon>Pseudomonadati</taxon>
        <taxon>Pseudomonadota</taxon>
        <taxon>Betaproteobacteria</taxon>
        <taxon>Burkholderiales</taxon>
        <taxon>Alcaligenaceae</taxon>
        <taxon>Bordetella</taxon>
    </lineage>
</organism>
<dbReference type="InterPro" id="IPR029044">
    <property type="entry name" value="Nucleotide-diphossugar_trans"/>
</dbReference>
<protein>
    <submittedName>
        <fullName evidence="3">LgmA</fullName>
    </submittedName>
</protein>
<dbReference type="InterPro" id="IPR050256">
    <property type="entry name" value="Glycosyltransferase_2"/>
</dbReference>
<name>U3Q0D3_BORAV</name>
<dbReference type="SUPFAM" id="SSF53448">
    <property type="entry name" value="Nucleotide-diphospho-sugar transferases"/>
    <property type="match status" value="1"/>
</dbReference>
<feature type="transmembrane region" description="Helical" evidence="1">
    <location>
        <begin position="263"/>
        <end position="287"/>
    </location>
</feature>
<keyword evidence="1" id="KW-0472">Membrane</keyword>